<dbReference type="Proteomes" id="UP000050761">
    <property type="component" value="Unassembled WGS sequence"/>
</dbReference>
<evidence type="ECO:0000256" key="5">
    <source>
        <dbReference type="ARBA" id="ARBA00030185"/>
    </source>
</evidence>
<dbReference type="PANTHER" id="PTHR13305:SF0">
    <property type="entry name" value="H_ACA RIBONUCLEOPROTEIN COMPLEX SUBUNIT 3"/>
    <property type="match status" value="1"/>
</dbReference>
<keyword evidence="3" id="KW-0698">rRNA processing</keyword>
<dbReference type="GO" id="GO:0030515">
    <property type="term" value="F:snoRNA binding"/>
    <property type="evidence" value="ECO:0007669"/>
    <property type="project" value="InterPro"/>
</dbReference>
<proteinExistence type="inferred from homology"/>
<keyword evidence="2" id="KW-0690">Ribosome biogenesis</keyword>
<dbReference type="GO" id="GO:1904874">
    <property type="term" value="P:positive regulation of telomerase RNA localization to Cajal body"/>
    <property type="evidence" value="ECO:0007669"/>
    <property type="project" value="TreeGrafter"/>
</dbReference>
<evidence type="ECO:0000313" key="8">
    <source>
        <dbReference type="WBParaSite" id="HPBE_0000688001-mRNA-1"/>
    </source>
</evidence>
<evidence type="ECO:0000256" key="3">
    <source>
        <dbReference type="ARBA" id="ARBA00022552"/>
    </source>
</evidence>
<dbReference type="GO" id="GO:0031118">
    <property type="term" value="P:rRNA pseudouridine synthesis"/>
    <property type="evidence" value="ECO:0007669"/>
    <property type="project" value="TreeGrafter"/>
</dbReference>
<accession>A0A183FIW4</accession>
<protein>
    <recommendedName>
        <fullName evidence="5">Nucleolar protein 10</fullName>
    </recommendedName>
</protein>
<keyword evidence="6" id="KW-0472">Membrane</keyword>
<dbReference type="SUPFAM" id="SSF144210">
    <property type="entry name" value="Nop10-like SnoRNP"/>
    <property type="match status" value="1"/>
</dbReference>
<dbReference type="GO" id="GO:0070034">
    <property type="term" value="F:telomerase RNA binding"/>
    <property type="evidence" value="ECO:0007669"/>
    <property type="project" value="TreeGrafter"/>
</dbReference>
<evidence type="ECO:0000256" key="4">
    <source>
        <dbReference type="ARBA" id="ARBA00023274"/>
    </source>
</evidence>
<keyword evidence="7" id="KW-1185">Reference proteome</keyword>
<dbReference type="Gene3D" id="2.20.28.40">
    <property type="entry name" value="H/ACA ribonucleoprotein complex, subunit Nop10"/>
    <property type="match status" value="1"/>
</dbReference>
<evidence type="ECO:0000256" key="1">
    <source>
        <dbReference type="ARBA" id="ARBA00009462"/>
    </source>
</evidence>
<keyword evidence="6" id="KW-0812">Transmembrane</keyword>
<dbReference type="GO" id="GO:0031120">
    <property type="term" value="P:snRNA pseudouridine synthesis"/>
    <property type="evidence" value="ECO:0007669"/>
    <property type="project" value="TreeGrafter"/>
</dbReference>
<dbReference type="Pfam" id="PF04135">
    <property type="entry name" value="Nop10p"/>
    <property type="match status" value="1"/>
</dbReference>
<dbReference type="PANTHER" id="PTHR13305">
    <property type="entry name" value="RIBOSOME BIOGENESIS PROTEIN NOP10"/>
    <property type="match status" value="1"/>
</dbReference>
<organism evidence="7 8">
    <name type="scientific">Heligmosomoides polygyrus</name>
    <name type="common">Parasitic roundworm</name>
    <dbReference type="NCBI Taxonomy" id="6339"/>
    <lineage>
        <taxon>Eukaryota</taxon>
        <taxon>Metazoa</taxon>
        <taxon>Ecdysozoa</taxon>
        <taxon>Nematoda</taxon>
        <taxon>Chromadorea</taxon>
        <taxon>Rhabditida</taxon>
        <taxon>Rhabditina</taxon>
        <taxon>Rhabditomorpha</taxon>
        <taxon>Strongyloidea</taxon>
        <taxon>Heligmosomidae</taxon>
        <taxon>Heligmosomoides</taxon>
    </lineage>
</organism>
<dbReference type="AlphaFoldDB" id="A0A183FIW4"/>
<evidence type="ECO:0000256" key="6">
    <source>
        <dbReference type="SAM" id="Phobius"/>
    </source>
</evidence>
<dbReference type="InterPro" id="IPR007264">
    <property type="entry name" value="H/ACA_rnp_Nop10"/>
</dbReference>
<reference evidence="8" key="1">
    <citation type="submission" date="2019-09" db="UniProtKB">
        <authorList>
            <consortium name="WormBaseParasite"/>
        </authorList>
    </citation>
    <scope>IDENTIFICATION</scope>
</reference>
<evidence type="ECO:0000256" key="2">
    <source>
        <dbReference type="ARBA" id="ARBA00022517"/>
    </source>
</evidence>
<dbReference type="WBParaSite" id="HPBE_0000688001-mRNA-1">
    <property type="protein sequence ID" value="HPBE_0000688001-mRNA-1"/>
    <property type="gene ID" value="HPBE_0000688001"/>
</dbReference>
<name>A0A183FIW4_HELPZ</name>
<evidence type="ECO:0000313" key="7">
    <source>
        <dbReference type="Proteomes" id="UP000050761"/>
    </source>
</evidence>
<keyword evidence="4" id="KW-0687">Ribonucleoprotein</keyword>
<keyword evidence="6" id="KW-1133">Transmembrane helix</keyword>
<dbReference type="InterPro" id="IPR036756">
    <property type="entry name" value="H/ACA_rnp_Nop10_sf"/>
</dbReference>
<feature type="transmembrane region" description="Helical" evidence="6">
    <location>
        <begin position="74"/>
        <end position="92"/>
    </location>
</feature>
<sequence>LFQKTAPDGTETISAHPARFSPEDKYSKYRVLIKKRFGVLAMLFWEWRRIVRQKIRNSVPRSKLTYQQWSHRRLIIAFVMFFVGWKAFGVTLTDMLLWTEDEATCEGHMLTPAEGRKRRLVADLVL</sequence>
<comment type="similarity">
    <text evidence="1">Belongs to the NOP10 family.</text>
</comment>
<dbReference type="GO" id="GO:0031429">
    <property type="term" value="C:box H/ACA snoRNP complex"/>
    <property type="evidence" value="ECO:0007669"/>
    <property type="project" value="TreeGrafter"/>
</dbReference>